<gene>
    <name evidence="1" type="ORF">F0P93_18610</name>
</gene>
<reference evidence="1 2" key="1">
    <citation type="submission" date="2019-09" db="EMBL/GenBank/DDBJ databases">
        <title>Genome Sequence of Larkinella sp MA1.</title>
        <authorList>
            <person name="Srinivasan S."/>
        </authorList>
    </citation>
    <scope>NUCLEOTIDE SEQUENCE [LARGE SCALE GENOMIC DNA]</scope>
    <source>
        <strain evidence="1 2">MA1</strain>
    </source>
</reference>
<dbReference type="Proteomes" id="UP000326344">
    <property type="component" value="Unassembled WGS sequence"/>
</dbReference>
<comment type="caution">
    <text evidence="1">The sequence shown here is derived from an EMBL/GenBank/DDBJ whole genome shotgun (WGS) entry which is preliminary data.</text>
</comment>
<accession>A0A5N1JFW7</accession>
<name>A0A5N1JFW7_9BACT</name>
<keyword evidence="2" id="KW-1185">Reference proteome</keyword>
<dbReference type="EMBL" id="VTWS01000004">
    <property type="protein sequence ID" value="KAA9353176.1"/>
    <property type="molecule type" value="Genomic_DNA"/>
</dbReference>
<dbReference type="AlphaFoldDB" id="A0A5N1JFW7"/>
<evidence type="ECO:0000313" key="2">
    <source>
        <dbReference type="Proteomes" id="UP000326344"/>
    </source>
</evidence>
<organism evidence="1 2">
    <name type="scientific">Larkinella humicola</name>
    <dbReference type="NCBI Taxonomy" id="2607654"/>
    <lineage>
        <taxon>Bacteria</taxon>
        <taxon>Pseudomonadati</taxon>
        <taxon>Bacteroidota</taxon>
        <taxon>Cytophagia</taxon>
        <taxon>Cytophagales</taxon>
        <taxon>Spirosomataceae</taxon>
        <taxon>Larkinella</taxon>
    </lineage>
</organism>
<evidence type="ECO:0000313" key="1">
    <source>
        <dbReference type="EMBL" id="KAA9353176.1"/>
    </source>
</evidence>
<protein>
    <submittedName>
        <fullName evidence="1">Uncharacterized protein</fullName>
    </submittedName>
</protein>
<dbReference type="RefSeq" id="WP_150878557.1">
    <property type="nucleotide sequence ID" value="NZ_VTWS01000004.1"/>
</dbReference>
<sequence>MKFKNNELVWELKERRRMAKTSTLCGRIEFAGHGFGDGCAKTVSTMSASEQLLSGFVHFSNLPKNSVLIISKLICWHGNWHKVIRTGTTTEIIPTTNTNKP</sequence>
<proteinExistence type="predicted"/>